<dbReference type="OrthoDB" id="2266604at2759"/>
<sequence>MVKLALLVSTLVLAAEALVQSPSYQFNVTSPAPNAPYVASQILPCIYDVAANSTSDNLQLSITLVGSNYSAVMTGSADISLGFSFEKQISGATVYEHQFNYHIPANTTSGAYEVVFTDNVSQTNVSIPITIAAAPVTPSSSSLLPSASATSADSSSTASVFRPNPSSAASSTSSSKYVAGALAALVISAL</sequence>
<evidence type="ECO:0000256" key="2">
    <source>
        <dbReference type="SAM" id="SignalP"/>
    </source>
</evidence>
<comment type="caution">
    <text evidence="3">The sequence shown here is derived from an EMBL/GenBank/DDBJ whole genome shotgun (WGS) entry which is preliminary data.</text>
</comment>
<protein>
    <submittedName>
        <fullName evidence="3">Uncharacterized protein</fullName>
    </submittedName>
</protein>
<dbReference type="EMBL" id="LUGH01000426">
    <property type="protein sequence ID" value="OBZ85162.1"/>
    <property type="molecule type" value="Genomic_DNA"/>
</dbReference>
<dbReference type="Proteomes" id="UP000093000">
    <property type="component" value="Unassembled WGS sequence"/>
</dbReference>
<keyword evidence="4" id="KW-1185">Reference proteome</keyword>
<reference evidence="3 4" key="1">
    <citation type="submission" date="2016-03" db="EMBL/GenBank/DDBJ databases">
        <title>Choanephora cucurbitarum.</title>
        <authorList>
            <person name="Min B."/>
            <person name="Park H."/>
            <person name="Park J.-H."/>
            <person name="Shin H.-D."/>
            <person name="Choi I.-G."/>
        </authorList>
    </citation>
    <scope>NUCLEOTIDE SEQUENCE [LARGE SCALE GENOMIC DNA]</scope>
    <source>
        <strain evidence="3 4">KUS-F28377</strain>
    </source>
</reference>
<feature type="chain" id="PRO_5008889532" evidence="2">
    <location>
        <begin position="18"/>
        <end position="190"/>
    </location>
</feature>
<proteinExistence type="predicted"/>
<name>A0A1C7N7U0_9FUNG</name>
<dbReference type="STRING" id="101091.A0A1C7N7U0"/>
<feature type="signal peptide" evidence="2">
    <location>
        <begin position="1"/>
        <end position="17"/>
    </location>
</feature>
<accession>A0A1C7N7U0</accession>
<dbReference type="AlphaFoldDB" id="A0A1C7N7U0"/>
<keyword evidence="2" id="KW-0732">Signal</keyword>
<evidence type="ECO:0000313" key="4">
    <source>
        <dbReference type="Proteomes" id="UP000093000"/>
    </source>
</evidence>
<dbReference type="InParanoid" id="A0A1C7N7U0"/>
<evidence type="ECO:0000313" key="3">
    <source>
        <dbReference type="EMBL" id="OBZ85162.1"/>
    </source>
</evidence>
<feature type="region of interest" description="Disordered" evidence="1">
    <location>
        <begin position="151"/>
        <end position="172"/>
    </location>
</feature>
<gene>
    <name evidence="3" type="ORF">A0J61_06787</name>
</gene>
<evidence type="ECO:0000256" key="1">
    <source>
        <dbReference type="SAM" id="MobiDB-lite"/>
    </source>
</evidence>
<organism evidence="3 4">
    <name type="scientific">Choanephora cucurbitarum</name>
    <dbReference type="NCBI Taxonomy" id="101091"/>
    <lineage>
        <taxon>Eukaryota</taxon>
        <taxon>Fungi</taxon>
        <taxon>Fungi incertae sedis</taxon>
        <taxon>Mucoromycota</taxon>
        <taxon>Mucoromycotina</taxon>
        <taxon>Mucoromycetes</taxon>
        <taxon>Mucorales</taxon>
        <taxon>Mucorineae</taxon>
        <taxon>Choanephoraceae</taxon>
        <taxon>Choanephoroideae</taxon>
        <taxon>Choanephora</taxon>
    </lineage>
</organism>